<dbReference type="PANTHER" id="PTHR43861:SF6">
    <property type="entry name" value="METHYLTRANSFERASE TYPE 11"/>
    <property type="match status" value="1"/>
</dbReference>
<keyword evidence="1" id="KW-0808">Transferase</keyword>
<dbReference type="GO" id="GO:0008168">
    <property type="term" value="F:methyltransferase activity"/>
    <property type="evidence" value="ECO:0007669"/>
    <property type="project" value="UniProtKB-KW"/>
</dbReference>
<reference evidence="1 2" key="2">
    <citation type="submission" date="2018-06" db="EMBL/GenBank/DDBJ databases">
        <title>Metagenomic assembly of (sub)arctic Cyanobacteria and their associated microbiome from non-axenic cultures.</title>
        <authorList>
            <person name="Baurain D."/>
        </authorList>
    </citation>
    <scope>NUCLEOTIDE SEQUENCE [LARGE SCALE GENOMIC DNA]</scope>
    <source>
        <strain evidence="1">ULC066bin1</strain>
    </source>
</reference>
<dbReference type="EMBL" id="QBML01000017">
    <property type="protein sequence ID" value="PZO39611.1"/>
    <property type="molecule type" value="Genomic_DNA"/>
</dbReference>
<dbReference type="GO" id="GO:0032259">
    <property type="term" value="P:methylation"/>
    <property type="evidence" value="ECO:0007669"/>
    <property type="project" value="UniProtKB-KW"/>
</dbReference>
<gene>
    <name evidence="1" type="ORF">DCF19_13585</name>
</gene>
<keyword evidence="1" id="KW-0489">Methyltransferase</keyword>
<evidence type="ECO:0000313" key="2">
    <source>
        <dbReference type="Proteomes" id="UP000249467"/>
    </source>
</evidence>
<accession>A0A2W4XWE6</accession>
<dbReference type="SUPFAM" id="SSF53335">
    <property type="entry name" value="S-adenosyl-L-methionine-dependent methyltransferases"/>
    <property type="match status" value="1"/>
</dbReference>
<reference evidence="1 2" key="1">
    <citation type="submission" date="2018-04" db="EMBL/GenBank/DDBJ databases">
        <authorList>
            <person name="Go L.Y."/>
            <person name="Mitchell J.A."/>
        </authorList>
    </citation>
    <scope>NUCLEOTIDE SEQUENCE [LARGE SCALE GENOMIC DNA]</scope>
    <source>
        <strain evidence="1">ULC066bin1</strain>
    </source>
</reference>
<evidence type="ECO:0000313" key="1">
    <source>
        <dbReference type="EMBL" id="PZO39611.1"/>
    </source>
</evidence>
<organism evidence="1 2">
    <name type="scientific">Pseudanabaena frigida</name>
    <dbReference type="NCBI Taxonomy" id="945775"/>
    <lineage>
        <taxon>Bacteria</taxon>
        <taxon>Bacillati</taxon>
        <taxon>Cyanobacteriota</taxon>
        <taxon>Cyanophyceae</taxon>
        <taxon>Pseudanabaenales</taxon>
        <taxon>Pseudanabaenaceae</taxon>
        <taxon>Pseudanabaena</taxon>
    </lineage>
</organism>
<dbReference type="Gene3D" id="3.40.50.150">
    <property type="entry name" value="Vaccinia Virus protein VP39"/>
    <property type="match status" value="1"/>
</dbReference>
<dbReference type="AlphaFoldDB" id="A0A2W4XWE6"/>
<name>A0A2W4XWE6_9CYAN</name>
<dbReference type="PANTHER" id="PTHR43861">
    <property type="entry name" value="TRANS-ACONITATE 2-METHYLTRANSFERASE-RELATED"/>
    <property type="match status" value="1"/>
</dbReference>
<dbReference type="CDD" id="cd02440">
    <property type="entry name" value="AdoMet_MTases"/>
    <property type="match status" value="1"/>
</dbReference>
<dbReference type="InterPro" id="IPR029063">
    <property type="entry name" value="SAM-dependent_MTases_sf"/>
</dbReference>
<dbReference type="Proteomes" id="UP000249467">
    <property type="component" value="Unassembled WGS sequence"/>
</dbReference>
<dbReference type="Pfam" id="PF13489">
    <property type="entry name" value="Methyltransf_23"/>
    <property type="match status" value="1"/>
</dbReference>
<proteinExistence type="predicted"/>
<comment type="caution">
    <text evidence="1">The sequence shown here is derived from an EMBL/GenBank/DDBJ whole genome shotgun (WGS) entry which is preliminary data.</text>
</comment>
<sequence length="290" mass="32478">MENLNYMQSETCPICKSLHFQIRYNLDKGQLSTCQKCKTVLFFPRPTLEELAEYYRQPIYRSAYTSSVMAEQEFSKARYSQLCDVLKKYVPSILSKSDKSLLDIGCGNGDLIKVAAKKGWKSFGTELYDENSIGNSQNRDNSDIKIYTGELLSLNLPANSFDLITIYHVIEHLISPIETLSEIYRLLKPSGVALIETPNIGGIGSIVKGKQWSHIIPPEHITYFNPSALRFAVLKAQFPKTEVFTISPQVIDSASNLVEPFQSILKGIYAIAPRFNLGATLQALAFKSSS</sequence>
<protein>
    <submittedName>
        <fullName evidence="1">Class I SAM-dependent methyltransferase</fullName>
    </submittedName>
</protein>